<name>A0A9X3J1N0_9BACT</name>
<sequence>MAPRGEHDAHAALAEAPLQGEVADLVAGRGAADAARAAGSSAAASVLSADSPPDSAVGSGRERADNKSAQMVLASPSIPGCTGMASMSDREGPGGSPAHREDRDARRGAIARDGGRQMSASGFEPVLEDR</sequence>
<comment type="caution">
    <text evidence="2">The sequence shown here is derived from an EMBL/GenBank/DDBJ whole genome shotgun (WGS) entry which is preliminary data.</text>
</comment>
<evidence type="ECO:0000313" key="3">
    <source>
        <dbReference type="Proteomes" id="UP001150924"/>
    </source>
</evidence>
<keyword evidence="3" id="KW-1185">Reference proteome</keyword>
<dbReference type="EMBL" id="JAPNKE010000002">
    <property type="protein sequence ID" value="MCY1012882.1"/>
    <property type="molecule type" value="Genomic_DNA"/>
</dbReference>
<protein>
    <submittedName>
        <fullName evidence="2">Uncharacterized protein</fullName>
    </submittedName>
</protein>
<organism evidence="2 3">
    <name type="scientific">Nannocystis pusilla</name>
    <dbReference type="NCBI Taxonomy" id="889268"/>
    <lineage>
        <taxon>Bacteria</taxon>
        <taxon>Pseudomonadati</taxon>
        <taxon>Myxococcota</taxon>
        <taxon>Polyangia</taxon>
        <taxon>Nannocystales</taxon>
        <taxon>Nannocystaceae</taxon>
        <taxon>Nannocystis</taxon>
    </lineage>
</organism>
<evidence type="ECO:0000256" key="1">
    <source>
        <dbReference type="SAM" id="MobiDB-lite"/>
    </source>
</evidence>
<feature type="compositionally biased region" description="Basic and acidic residues" evidence="1">
    <location>
        <begin position="88"/>
        <end position="107"/>
    </location>
</feature>
<proteinExistence type="predicted"/>
<feature type="region of interest" description="Disordered" evidence="1">
    <location>
        <begin position="39"/>
        <end position="130"/>
    </location>
</feature>
<dbReference type="Proteomes" id="UP001150924">
    <property type="component" value="Unassembled WGS sequence"/>
</dbReference>
<reference evidence="2" key="1">
    <citation type="submission" date="2022-11" db="EMBL/GenBank/DDBJ databases">
        <title>Minimal conservation of predation-associated metabolite biosynthetic gene clusters underscores biosynthetic potential of Myxococcota including descriptions for ten novel species: Archangium lansinium sp. nov., Myxococcus landrumus sp. nov., Nannocystis bai.</title>
        <authorList>
            <person name="Ahearne A."/>
            <person name="Stevens C."/>
            <person name="Phillips K."/>
        </authorList>
    </citation>
    <scope>NUCLEOTIDE SEQUENCE</scope>
    <source>
        <strain evidence="2">Na p29</strain>
    </source>
</reference>
<dbReference type="RefSeq" id="WP_267776440.1">
    <property type="nucleotide sequence ID" value="NZ_JAPNKE010000002.1"/>
</dbReference>
<evidence type="ECO:0000313" key="2">
    <source>
        <dbReference type="EMBL" id="MCY1012882.1"/>
    </source>
</evidence>
<gene>
    <name evidence="2" type="ORF">OV079_46575</name>
</gene>
<dbReference type="AlphaFoldDB" id="A0A9X3J1N0"/>
<accession>A0A9X3J1N0</accession>
<feature type="compositionally biased region" description="Low complexity" evidence="1">
    <location>
        <begin position="39"/>
        <end position="56"/>
    </location>
</feature>